<feature type="region of interest" description="Disordered" evidence="1">
    <location>
        <begin position="113"/>
        <end position="132"/>
    </location>
</feature>
<evidence type="ECO:0000313" key="4">
    <source>
        <dbReference type="Proteomes" id="UP000179807"/>
    </source>
</evidence>
<dbReference type="SMART" id="SM00717">
    <property type="entry name" value="SANT"/>
    <property type="match status" value="1"/>
</dbReference>
<dbReference type="GeneID" id="94849154"/>
<evidence type="ECO:0000313" key="3">
    <source>
        <dbReference type="EMBL" id="OHT15065.1"/>
    </source>
</evidence>
<evidence type="ECO:0000259" key="2">
    <source>
        <dbReference type="PROSITE" id="PS50090"/>
    </source>
</evidence>
<reference evidence="3" key="1">
    <citation type="submission" date="2016-10" db="EMBL/GenBank/DDBJ databases">
        <authorList>
            <person name="Benchimol M."/>
            <person name="Almeida L.G."/>
            <person name="Vasconcelos A.T."/>
            <person name="Perreira-Neves A."/>
            <person name="Rosa I.A."/>
            <person name="Tasca T."/>
            <person name="Bogo M.R."/>
            <person name="de Souza W."/>
        </authorList>
    </citation>
    <scope>NUCLEOTIDE SEQUENCE [LARGE SCALE GENOMIC DNA]</scope>
    <source>
        <strain evidence="3">K</strain>
    </source>
</reference>
<dbReference type="Proteomes" id="UP000179807">
    <property type="component" value="Unassembled WGS sequence"/>
</dbReference>
<comment type="caution">
    <text evidence="3">The sequence shown here is derived from an EMBL/GenBank/DDBJ whole genome shotgun (WGS) entry which is preliminary data.</text>
</comment>
<name>A0A1J4KUU4_9EUKA</name>
<dbReference type="Gene3D" id="1.10.10.60">
    <property type="entry name" value="Homeodomain-like"/>
    <property type="match status" value="1"/>
</dbReference>
<dbReference type="OrthoDB" id="1678912at2759"/>
<dbReference type="AlphaFoldDB" id="A0A1J4KUU4"/>
<sequence length="342" mass="39717">MNSSSNNEDIYLTYDEIEPFLCTDMPEGDISVQENLKNIRKKTAEFRISRVNALYDHLKSIWPAGNAVEYYIGFELYSSLSEEAFLEQIRIPDTIKCIEQEVALRKKGISRSVSASNQSHNQQDEIDSDGEVDFDVNHQKRQKRKSTWSPREITKLVKLLSSPNDMKTWRSVSKVFKNKTPEQCFHCYLKLLSKGEVNSTYAPKKDLKLKKNESKKQIKSNKELDTTPFQHVQGLFLIRGDQKSVVGPQNETMKDYARNNPLFGYIDLITYEKMFVPAISSHGTVLDYDTWMKVINDSQIDPYELQPVNTKRQITILTPENIEEFRPRIRNMDQMLQNQSKP</sequence>
<dbReference type="CDD" id="cd00167">
    <property type="entry name" value="SANT"/>
    <property type="match status" value="1"/>
</dbReference>
<protein>
    <recommendedName>
        <fullName evidence="2">Myb-like domain-containing protein</fullName>
    </recommendedName>
</protein>
<dbReference type="VEuPathDB" id="TrichDB:TRFO_42710"/>
<proteinExistence type="predicted"/>
<dbReference type="InterPro" id="IPR009057">
    <property type="entry name" value="Homeodomain-like_sf"/>
</dbReference>
<dbReference type="PROSITE" id="PS50090">
    <property type="entry name" value="MYB_LIKE"/>
    <property type="match status" value="1"/>
</dbReference>
<feature type="domain" description="Myb-like" evidence="2">
    <location>
        <begin position="140"/>
        <end position="192"/>
    </location>
</feature>
<organism evidence="3 4">
    <name type="scientific">Tritrichomonas foetus</name>
    <dbReference type="NCBI Taxonomy" id="1144522"/>
    <lineage>
        <taxon>Eukaryota</taxon>
        <taxon>Metamonada</taxon>
        <taxon>Parabasalia</taxon>
        <taxon>Tritrichomonadida</taxon>
        <taxon>Tritrichomonadidae</taxon>
        <taxon>Tritrichomonas</taxon>
    </lineage>
</organism>
<dbReference type="SUPFAM" id="SSF46689">
    <property type="entry name" value="Homeodomain-like"/>
    <property type="match status" value="1"/>
</dbReference>
<evidence type="ECO:0000256" key="1">
    <source>
        <dbReference type="SAM" id="MobiDB-lite"/>
    </source>
</evidence>
<dbReference type="EMBL" id="MLAK01000273">
    <property type="protein sequence ID" value="OHT15065.1"/>
    <property type="molecule type" value="Genomic_DNA"/>
</dbReference>
<dbReference type="InterPro" id="IPR001005">
    <property type="entry name" value="SANT/Myb"/>
</dbReference>
<gene>
    <name evidence="3" type="ORF">TRFO_42710</name>
</gene>
<keyword evidence="4" id="KW-1185">Reference proteome</keyword>
<dbReference type="RefSeq" id="XP_068368201.1">
    <property type="nucleotide sequence ID" value="XM_068514450.1"/>
</dbReference>
<accession>A0A1J4KUU4</accession>